<gene>
    <name evidence="2" type="ORF">HNR60_002617</name>
</gene>
<accession>A0A7W7Z4H9</accession>
<evidence type="ECO:0000256" key="1">
    <source>
        <dbReference type="SAM" id="Phobius"/>
    </source>
</evidence>
<name>A0A7W7Z4H9_9BRAD</name>
<keyword evidence="1" id="KW-1133">Transmembrane helix</keyword>
<proteinExistence type="predicted"/>
<organism evidence="2 3">
    <name type="scientific">Rhodopseudomonas rhenobacensis</name>
    <dbReference type="NCBI Taxonomy" id="87461"/>
    <lineage>
        <taxon>Bacteria</taxon>
        <taxon>Pseudomonadati</taxon>
        <taxon>Pseudomonadota</taxon>
        <taxon>Alphaproteobacteria</taxon>
        <taxon>Hyphomicrobiales</taxon>
        <taxon>Nitrobacteraceae</taxon>
        <taxon>Rhodopseudomonas</taxon>
    </lineage>
</organism>
<protein>
    <submittedName>
        <fullName evidence="2">Uncharacterized protein</fullName>
    </submittedName>
</protein>
<evidence type="ECO:0000313" key="2">
    <source>
        <dbReference type="EMBL" id="MBB5047860.1"/>
    </source>
</evidence>
<keyword evidence="1" id="KW-0812">Transmembrane</keyword>
<dbReference type="AlphaFoldDB" id="A0A7W7Z4H9"/>
<feature type="transmembrane region" description="Helical" evidence="1">
    <location>
        <begin position="12"/>
        <end position="34"/>
    </location>
</feature>
<keyword evidence="3" id="KW-1185">Reference proteome</keyword>
<evidence type="ECO:0000313" key="3">
    <source>
        <dbReference type="Proteomes" id="UP000542353"/>
    </source>
</evidence>
<dbReference type="Proteomes" id="UP000542353">
    <property type="component" value="Unassembled WGS sequence"/>
</dbReference>
<reference evidence="2 3" key="1">
    <citation type="submission" date="2020-08" db="EMBL/GenBank/DDBJ databases">
        <title>Genomic Encyclopedia of Type Strains, Phase IV (KMG-IV): sequencing the most valuable type-strain genomes for metagenomic binning, comparative biology and taxonomic classification.</title>
        <authorList>
            <person name="Goeker M."/>
        </authorList>
    </citation>
    <scope>NUCLEOTIDE SEQUENCE [LARGE SCALE GENOMIC DNA]</scope>
    <source>
        <strain evidence="2 3">DSM 12706</strain>
    </source>
</reference>
<keyword evidence="1" id="KW-0472">Membrane</keyword>
<sequence length="35" mass="3807">MNMILNTHRNGVQTVLAISLAAACVVNLIVLWTLL</sequence>
<comment type="caution">
    <text evidence="2">The sequence shown here is derived from an EMBL/GenBank/DDBJ whole genome shotgun (WGS) entry which is preliminary data.</text>
</comment>
<dbReference type="EMBL" id="JACHIH010000015">
    <property type="protein sequence ID" value="MBB5047860.1"/>
    <property type="molecule type" value="Genomic_DNA"/>
</dbReference>